<evidence type="ECO:0000313" key="2">
    <source>
        <dbReference type="Proteomes" id="UP000349651"/>
    </source>
</evidence>
<sequence length="39" mass="4957">MKDKIRQKWRLLRLFRFKNSYACDYRIIQNFSHILRRAA</sequence>
<accession>A0A5Q2F801</accession>
<dbReference type="InterPro" id="IPR049596">
    <property type="entry name" value="YlcG-like"/>
</dbReference>
<dbReference type="GeneID" id="77943278"/>
<keyword evidence="2" id="KW-1185">Reference proteome</keyword>
<organism evidence="1 2">
    <name type="scientific">Erwinia phage Midgardsormr38</name>
    <dbReference type="NCBI Taxonomy" id="2663326"/>
    <lineage>
        <taxon>Viruses</taxon>
        <taxon>Duplodnaviria</taxon>
        <taxon>Heunggongvirae</taxon>
        <taxon>Uroviricota</taxon>
        <taxon>Caudoviricetes</taxon>
        <taxon>Midgardsormrvirus</taxon>
        <taxon>Midgardsormrvirus midgardsormr38</taxon>
    </lineage>
</organism>
<name>A0A5Q2F801_9CAUD</name>
<protein>
    <submittedName>
        <fullName evidence="1">YlcG family protein</fullName>
    </submittedName>
</protein>
<dbReference type="NCBIfam" id="NF033498">
    <property type="entry name" value="YlcG_phage_expr"/>
    <property type="match status" value="1"/>
</dbReference>
<dbReference type="EMBL" id="MN602881">
    <property type="protein sequence ID" value="QGF22037.1"/>
    <property type="molecule type" value="Genomic_DNA"/>
</dbReference>
<dbReference type="Proteomes" id="UP000349651">
    <property type="component" value="Segment"/>
</dbReference>
<evidence type="ECO:0000313" key="1">
    <source>
        <dbReference type="EMBL" id="QGF22037.1"/>
    </source>
</evidence>
<reference evidence="1 2" key="1">
    <citation type="submission" date="2019-10" db="EMBL/GenBank/DDBJ databases">
        <title>Complete genome sequence of Erwinia phage Midgardsormr38.</title>
        <authorList>
            <person name="Dislers A."/>
            <person name="Zrelovs N."/>
            <person name="Kazaks A."/>
        </authorList>
    </citation>
    <scope>NUCLEOTIDE SEQUENCE [LARGE SCALE GENOMIC DNA]</scope>
</reference>
<dbReference type="RefSeq" id="YP_010667166.1">
    <property type="nucleotide sequence ID" value="NC_070949.1"/>
</dbReference>
<proteinExistence type="predicted"/>
<dbReference type="KEGG" id="vg:77943278"/>